<dbReference type="EMBL" id="JAHRIO010021286">
    <property type="protein sequence ID" value="MEQ2165414.1"/>
    <property type="molecule type" value="Genomic_DNA"/>
</dbReference>
<sequence>MQEKVMFVTVGAGLAGEHIKVTLSSQVSEPLLFNHLPDSGSDRRSVSCPESRVLLLVKTTTLPLLSSSKPARNPIVLQAPYHSTYSLRRRGQGEEEVEEKLGGELRGSSVPDVPVSLGEDCVLNSASLCVVVLRAPRAQGPLQGLLLSPNLKPCAAFGRPVPLCSRLRVARRGREGGTDSQ</sequence>
<proteinExistence type="predicted"/>
<gene>
    <name evidence="1" type="ORF">GOODEAATRI_016604</name>
</gene>
<reference evidence="1 2" key="1">
    <citation type="submission" date="2021-06" db="EMBL/GenBank/DDBJ databases">
        <authorList>
            <person name="Palmer J.M."/>
        </authorList>
    </citation>
    <scope>NUCLEOTIDE SEQUENCE [LARGE SCALE GENOMIC DNA]</scope>
    <source>
        <strain evidence="1 2">GA_2019</strain>
        <tissue evidence="1">Muscle</tissue>
    </source>
</reference>
<keyword evidence="2" id="KW-1185">Reference proteome</keyword>
<evidence type="ECO:0000313" key="1">
    <source>
        <dbReference type="EMBL" id="MEQ2165414.1"/>
    </source>
</evidence>
<feature type="non-terminal residue" evidence="1">
    <location>
        <position position="181"/>
    </location>
</feature>
<dbReference type="Proteomes" id="UP001476798">
    <property type="component" value="Unassembled WGS sequence"/>
</dbReference>
<evidence type="ECO:0000313" key="2">
    <source>
        <dbReference type="Proteomes" id="UP001476798"/>
    </source>
</evidence>
<comment type="caution">
    <text evidence="1">The sequence shown here is derived from an EMBL/GenBank/DDBJ whole genome shotgun (WGS) entry which is preliminary data.</text>
</comment>
<organism evidence="1 2">
    <name type="scientific">Goodea atripinnis</name>
    <dbReference type="NCBI Taxonomy" id="208336"/>
    <lineage>
        <taxon>Eukaryota</taxon>
        <taxon>Metazoa</taxon>
        <taxon>Chordata</taxon>
        <taxon>Craniata</taxon>
        <taxon>Vertebrata</taxon>
        <taxon>Euteleostomi</taxon>
        <taxon>Actinopterygii</taxon>
        <taxon>Neopterygii</taxon>
        <taxon>Teleostei</taxon>
        <taxon>Neoteleostei</taxon>
        <taxon>Acanthomorphata</taxon>
        <taxon>Ovalentaria</taxon>
        <taxon>Atherinomorphae</taxon>
        <taxon>Cyprinodontiformes</taxon>
        <taxon>Goodeidae</taxon>
        <taxon>Goodea</taxon>
    </lineage>
</organism>
<name>A0ABV0N1Z3_9TELE</name>
<protein>
    <submittedName>
        <fullName evidence="1">Uncharacterized protein</fullName>
    </submittedName>
</protein>
<accession>A0ABV0N1Z3</accession>